<accession>A0A3G5A0S5</accession>
<name>A0A3G5A0S5_9VIRU</name>
<gene>
    <name evidence="1" type="ORF">Faunusvirus14_10</name>
</gene>
<proteinExistence type="predicted"/>
<reference evidence="1" key="1">
    <citation type="submission" date="2018-10" db="EMBL/GenBank/DDBJ databases">
        <title>Hidden diversity of soil giant viruses.</title>
        <authorList>
            <person name="Schulz F."/>
            <person name="Alteio L."/>
            <person name="Goudeau D."/>
            <person name="Ryan E.M."/>
            <person name="Malmstrom R.R."/>
            <person name="Blanchard J."/>
            <person name="Woyke T."/>
        </authorList>
    </citation>
    <scope>NUCLEOTIDE SEQUENCE</scope>
    <source>
        <strain evidence="1">FNV1</strain>
    </source>
</reference>
<sequence>MSSHRFNTKSDAKSDKLHVPHGIHVKYHKSSIMDLCTDLDFLRDIFTTRALTLHRHIRSIKSLEADISTLKKQVVNIVYPDRLFDNILDKYNEICREILNAICDRGSHVKFAPIVIAIFNKICYAGKQLRTQKIELIAWFCNTKINGLYTDIENVYREIIELYIISRKDKRLRKYNVVAHSEDIVIESVGGVEDIAVSV</sequence>
<protein>
    <submittedName>
        <fullName evidence="1">Uncharacterized protein</fullName>
    </submittedName>
</protein>
<organism evidence="1">
    <name type="scientific">Faunusvirus sp</name>
    <dbReference type="NCBI Taxonomy" id="2487766"/>
    <lineage>
        <taxon>Viruses</taxon>
        <taxon>Varidnaviria</taxon>
        <taxon>Bamfordvirae</taxon>
        <taxon>Nucleocytoviricota</taxon>
        <taxon>Megaviricetes</taxon>
        <taxon>Imitervirales</taxon>
        <taxon>Mimiviridae</taxon>
    </lineage>
</organism>
<dbReference type="EMBL" id="MK072145">
    <property type="protein sequence ID" value="AYV79443.1"/>
    <property type="molecule type" value="Genomic_DNA"/>
</dbReference>
<evidence type="ECO:0000313" key="1">
    <source>
        <dbReference type="EMBL" id="AYV79443.1"/>
    </source>
</evidence>